<dbReference type="Proteomes" id="UP000183190">
    <property type="component" value="Unassembled WGS sequence"/>
</dbReference>
<protein>
    <recommendedName>
        <fullName evidence="4">EpsG family protein</fullName>
    </recommendedName>
</protein>
<name>A0A1H6IJ05_RUMFL</name>
<dbReference type="EMBL" id="FNWV01000002">
    <property type="protein sequence ID" value="SEH46520.1"/>
    <property type="molecule type" value="Genomic_DNA"/>
</dbReference>
<organism evidence="2 3">
    <name type="scientific">Ruminococcus flavefaciens</name>
    <dbReference type="NCBI Taxonomy" id="1265"/>
    <lineage>
        <taxon>Bacteria</taxon>
        <taxon>Bacillati</taxon>
        <taxon>Bacillota</taxon>
        <taxon>Clostridia</taxon>
        <taxon>Eubacteriales</taxon>
        <taxon>Oscillospiraceae</taxon>
        <taxon>Ruminococcus</taxon>
    </lineage>
</organism>
<keyword evidence="1" id="KW-1133">Transmembrane helix</keyword>
<keyword evidence="1" id="KW-0472">Membrane</keyword>
<evidence type="ECO:0000256" key="1">
    <source>
        <dbReference type="SAM" id="Phobius"/>
    </source>
</evidence>
<accession>A0A1H6IJ05</accession>
<feature type="transmembrane region" description="Helical" evidence="1">
    <location>
        <begin position="102"/>
        <end position="120"/>
    </location>
</feature>
<dbReference type="AlphaFoldDB" id="A0A1H6IJ05"/>
<gene>
    <name evidence="2" type="ORF">SAMN02910265_00818</name>
</gene>
<evidence type="ECO:0000313" key="2">
    <source>
        <dbReference type="EMBL" id="SEH46520.1"/>
    </source>
</evidence>
<evidence type="ECO:0008006" key="4">
    <source>
        <dbReference type="Google" id="ProtNLM"/>
    </source>
</evidence>
<reference evidence="2 3" key="1">
    <citation type="submission" date="2016-10" db="EMBL/GenBank/DDBJ databases">
        <authorList>
            <person name="de Groot N.N."/>
        </authorList>
    </citation>
    <scope>NUCLEOTIDE SEQUENCE [LARGE SCALE GENOMIC DNA]</scope>
    <source>
        <strain evidence="2 3">YAD2003</strain>
    </source>
</reference>
<keyword evidence="1" id="KW-0812">Transmembrane</keyword>
<proteinExistence type="predicted"/>
<sequence>MIYIIVFFISVSCLEIAQKFRFRGIGAKIFVPIALIVPSALAGLRDYSIGGDISAYGNYWFERACSSSDYFEYINNARSYSIYYGYSTLNFLVSRFTSNSHWFYFYLCLFELVVLFVTLLDYKDRINVPFAFAL</sequence>
<evidence type="ECO:0000313" key="3">
    <source>
        <dbReference type="Proteomes" id="UP000183190"/>
    </source>
</evidence>
<feature type="transmembrane region" description="Helical" evidence="1">
    <location>
        <begin position="25"/>
        <end position="44"/>
    </location>
</feature>